<reference evidence="3" key="1">
    <citation type="journal article" date="2019" name="Int. J. Syst. Evol. Microbiol.">
        <title>The Global Catalogue of Microorganisms (GCM) 10K type strain sequencing project: providing services to taxonomists for standard genome sequencing and annotation.</title>
        <authorList>
            <consortium name="The Broad Institute Genomics Platform"/>
            <consortium name="The Broad Institute Genome Sequencing Center for Infectious Disease"/>
            <person name="Wu L."/>
            <person name="Ma J."/>
        </authorList>
    </citation>
    <scope>NUCLEOTIDE SEQUENCE [LARGE SCALE GENOMIC DNA]</scope>
    <source>
        <strain evidence="3">JCM 18302</strain>
    </source>
</reference>
<evidence type="ECO:0000313" key="3">
    <source>
        <dbReference type="Proteomes" id="UP001500804"/>
    </source>
</evidence>
<dbReference type="Proteomes" id="UP001500804">
    <property type="component" value="Unassembled WGS sequence"/>
</dbReference>
<protein>
    <submittedName>
        <fullName evidence="2">Uncharacterized protein</fullName>
    </submittedName>
</protein>
<proteinExistence type="predicted"/>
<dbReference type="RefSeq" id="WP_345607332.1">
    <property type="nucleotide sequence ID" value="NZ_BAABJO010000017.1"/>
</dbReference>
<sequence length="175" mass="18654">MDTTAVPVPRVLVIGLDPFRVPGPWDPTPVADAVAVGMARFADAGVEVESCFFGLDGSDDIEAVVTEALERRPWEVVVVGGGVREPEDQLDLFERVINLVHRLAPGAAIAFNSTPSDTFDAAARWLGRPRSAPTKEAPPGSASVRVRPPCGDRGADEEPGTPFWAEQEEDPGQTP</sequence>
<feature type="compositionally biased region" description="Acidic residues" evidence="1">
    <location>
        <begin position="166"/>
        <end position="175"/>
    </location>
</feature>
<comment type="caution">
    <text evidence="2">The sequence shown here is derived from an EMBL/GenBank/DDBJ whole genome shotgun (WGS) entry which is preliminary data.</text>
</comment>
<evidence type="ECO:0000256" key="1">
    <source>
        <dbReference type="SAM" id="MobiDB-lite"/>
    </source>
</evidence>
<feature type="region of interest" description="Disordered" evidence="1">
    <location>
        <begin position="128"/>
        <end position="175"/>
    </location>
</feature>
<organism evidence="2 3">
    <name type="scientific">Pseudonocardia adelaidensis</name>
    <dbReference type="NCBI Taxonomy" id="648754"/>
    <lineage>
        <taxon>Bacteria</taxon>
        <taxon>Bacillati</taxon>
        <taxon>Actinomycetota</taxon>
        <taxon>Actinomycetes</taxon>
        <taxon>Pseudonocardiales</taxon>
        <taxon>Pseudonocardiaceae</taxon>
        <taxon>Pseudonocardia</taxon>
    </lineage>
</organism>
<keyword evidence="3" id="KW-1185">Reference proteome</keyword>
<gene>
    <name evidence="2" type="ORF">GCM10023320_45840</name>
</gene>
<dbReference type="EMBL" id="BAABJO010000017">
    <property type="protein sequence ID" value="GAA5127891.1"/>
    <property type="molecule type" value="Genomic_DNA"/>
</dbReference>
<evidence type="ECO:0000313" key="2">
    <source>
        <dbReference type="EMBL" id="GAA5127891.1"/>
    </source>
</evidence>
<name>A0ABP9NN90_9PSEU</name>
<accession>A0ABP9NN90</accession>